<evidence type="ECO:0000259" key="1">
    <source>
        <dbReference type="PROSITE" id="PS50006"/>
    </source>
</evidence>
<name>A0A316FI63_9GAMM</name>
<protein>
    <submittedName>
        <fullName evidence="2">GAF domain-containing protein</fullName>
    </submittedName>
</protein>
<dbReference type="PANTHER" id="PTHR46210">
    <property type="entry name" value="FHA DOMAIN-CONTAINING PROTEIN"/>
    <property type="match status" value="1"/>
</dbReference>
<dbReference type="Gene3D" id="2.60.200.20">
    <property type="match status" value="1"/>
</dbReference>
<dbReference type="PROSITE" id="PS50006">
    <property type="entry name" value="FHA_DOMAIN"/>
    <property type="match status" value="1"/>
</dbReference>
<proteinExistence type="predicted"/>
<accession>A0A316FI63</accession>
<dbReference type="InterPro" id="IPR029016">
    <property type="entry name" value="GAF-like_dom_sf"/>
</dbReference>
<dbReference type="InterPro" id="IPR003018">
    <property type="entry name" value="GAF"/>
</dbReference>
<keyword evidence="3" id="KW-1185">Reference proteome</keyword>
<feature type="domain" description="FHA" evidence="1">
    <location>
        <begin position="25"/>
        <end position="74"/>
    </location>
</feature>
<dbReference type="Pfam" id="PF00498">
    <property type="entry name" value="FHA"/>
    <property type="match status" value="1"/>
</dbReference>
<dbReference type="SUPFAM" id="SSF55781">
    <property type="entry name" value="GAF domain-like"/>
    <property type="match status" value="1"/>
</dbReference>
<dbReference type="PANTHER" id="PTHR46210:SF1">
    <property type="entry name" value="FHA DOMAIN-CONTAINING PROTEIN"/>
    <property type="match status" value="1"/>
</dbReference>
<dbReference type="Proteomes" id="UP000245790">
    <property type="component" value="Unassembled WGS sequence"/>
</dbReference>
<organism evidence="2 3">
    <name type="scientific">Pleionea mediterranea</name>
    <dbReference type="NCBI Taxonomy" id="523701"/>
    <lineage>
        <taxon>Bacteria</taxon>
        <taxon>Pseudomonadati</taxon>
        <taxon>Pseudomonadota</taxon>
        <taxon>Gammaproteobacteria</taxon>
        <taxon>Oceanospirillales</taxon>
        <taxon>Pleioneaceae</taxon>
        <taxon>Pleionea</taxon>
    </lineage>
</organism>
<comment type="caution">
    <text evidence="2">The sequence shown here is derived from an EMBL/GenBank/DDBJ whole genome shotgun (WGS) entry which is preliminary data.</text>
</comment>
<dbReference type="SMART" id="SM00065">
    <property type="entry name" value="GAF"/>
    <property type="match status" value="1"/>
</dbReference>
<dbReference type="Gene3D" id="3.30.450.40">
    <property type="match status" value="1"/>
</dbReference>
<dbReference type="SUPFAM" id="SSF49879">
    <property type="entry name" value="SMAD/FHA domain"/>
    <property type="match status" value="1"/>
</dbReference>
<dbReference type="CDD" id="cd00060">
    <property type="entry name" value="FHA"/>
    <property type="match status" value="1"/>
</dbReference>
<dbReference type="OrthoDB" id="5953293at2"/>
<dbReference type="EMBL" id="QGGU01000009">
    <property type="protein sequence ID" value="PWK48611.1"/>
    <property type="molecule type" value="Genomic_DNA"/>
</dbReference>
<dbReference type="RefSeq" id="WP_109764279.1">
    <property type="nucleotide sequence ID" value="NZ_QGGU01000009.1"/>
</dbReference>
<evidence type="ECO:0000313" key="3">
    <source>
        <dbReference type="Proteomes" id="UP000245790"/>
    </source>
</evidence>
<reference evidence="2 3" key="1">
    <citation type="submission" date="2018-05" db="EMBL/GenBank/DDBJ databases">
        <title>Genomic Encyclopedia of Type Strains, Phase IV (KMG-IV): sequencing the most valuable type-strain genomes for metagenomic binning, comparative biology and taxonomic classification.</title>
        <authorList>
            <person name="Goeker M."/>
        </authorList>
    </citation>
    <scope>NUCLEOTIDE SEQUENCE [LARGE SCALE GENOMIC DNA]</scope>
    <source>
        <strain evidence="2 3">DSM 25350</strain>
    </source>
</reference>
<dbReference type="SMART" id="SM00240">
    <property type="entry name" value="FHA"/>
    <property type="match status" value="1"/>
</dbReference>
<sequence>MKARLTFLLKDQAAIDVVLDSDHRYTLGRANDNDIVITDPSISQYHAELYQENDFWLLQDCQSQNGLWVDNQSLDCCVLTDQLSGLLGNVPFMVEHLSQQRLDAEFANNDWRTAQSQRIISNLDPEQQDNIFAEYISAVVQLTNMERGLLLLGDSLETMRIHAISGLAAKELNLQEFSGSVGAIEQASTDREALVAMDTSNHPMLSSRDTTTLKNIAALACVPLLQGEQLLGLIYTDSQTAGKVLRRLDFDILISLADQIAANIYSLSINDNLIRLIDKVRNLPHQTLLDIPLERIHQSKLG</sequence>
<evidence type="ECO:0000313" key="2">
    <source>
        <dbReference type="EMBL" id="PWK48611.1"/>
    </source>
</evidence>
<dbReference type="AlphaFoldDB" id="A0A316FI63"/>
<dbReference type="InterPro" id="IPR000253">
    <property type="entry name" value="FHA_dom"/>
</dbReference>
<dbReference type="Pfam" id="PF01590">
    <property type="entry name" value="GAF"/>
    <property type="match status" value="1"/>
</dbReference>
<dbReference type="InterPro" id="IPR008984">
    <property type="entry name" value="SMAD_FHA_dom_sf"/>
</dbReference>
<gene>
    <name evidence="2" type="ORF">C8D97_109162</name>
</gene>